<evidence type="ECO:0000313" key="2">
    <source>
        <dbReference type="EMBL" id="KXZ41224.1"/>
    </source>
</evidence>
<dbReference type="OrthoDB" id="1914839at2759"/>
<dbReference type="Gene3D" id="1.25.40.10">
    <property type="entry name" value="Tetratricopeptide repeat domain"/>
    <property type="match status" value="1"/>
</dbReference>
<evidence type="ECO:0000313" key="3">
    <source>
        <dbReference type="Proteomes" id="UP000075714"/>
    </source>
</evidence>
<comment type="caution">
    <text evidence="2">The sequence shown here is derived from an EMBL/GenBank/DDBJ whole genome shotgun (WGS) entry which is preliminary data.</text>
</comment>
<accession>A0A150FUD4</accession>
<proteinExistence type="predicted"/>
<dbReference type="AlphaFoldDB" id="A0A150FUD4"/>
<evidence type="ECO:0000256" key="1">
    <source>
        <dbReference type="SAM" id="MobiDB-lite"/>
    </source>
</evidence>
<dbReference type="SUPFAM" id="SSF48452">
    <property type="entry name" value="TPR-like"/>
    <property type="match status" value="1"/>
</dbReference>
<feature type="compositionally biased region" description="Basic and acidic residues" evidence="1">
    <location>
        <begin position="193"/>
        <end position="208"/>
    </location>
</feature>
<sequence length="297" mass="32351">MAPLSASKPLYQPTSARDAIEVGTRVFNEDKDVDEAIRLYRLGLAMNPNEDEARAALYNLGCALAKQKKWAEAADSIVIAINDYRLKLAVALKDDDLKQLRERREWIDALGKVKGGVSGSAKVNLRAEAKGGVWATVQEPAAAVGSGQLLEGGHGVGTTSSEVIPVIFETGAPEVDPDEKLRALRREFAKEGKGFGEGGARKAPDTKKPSAPVGLVEADKKWRLEPYDVDEWKAWVLEQKEFAGLPSAEPNCWIQVQLDGTVRSSAPGTPPWRQMVEDLPLLNDIRTRLMDGVGPQE</sequence>
<keyword evidence="3" id="KW-1185">Reference proteome</keyword>
<dbReference type="PANTHER" id="PTHR35498:SF4">
    <property type="entry name" value="PROTEIN LOW PSII ACCUMULATION 1, CHLOROPLASTIC"/>
    <property type="match status" value="1"/>
</dbReference>
<organism evidence="2 3">
    <name type="scientific">Gonium pectorale</name>
    <name type="common">Green alga</name>
    <dbReference type="NCBI Taxonomy" id="33097"/>
    <lineage>
        <taxon>Eukaryota</taxon>
        <taxon>Viridiplantae</taxon>
        <taxon>Chlorophyta</taxon>
        <taxon>core chlorophytes</taxon>
        <taxon>Chlorophyceae</taxon>
        <taxon>CS clade</taxon>
        <taxon>Chlamydomonadales</taxon>
        <taxon>Volvocaceae</taxon>
        <taxon>Gonium</taxon>
    </lineage>
</organism>
<dbReference type="EMBL" id="LSYV01000633">
    <property type="protein sequence ID" value="KXZ41224.1"/>
    <property type="molecule type" value="Genomic_DNA"/>
</dbReference>
<dbReference type="InterPro" id="IPR011990">
    <property type="entry name" value="TPR-like_helical_dom_sf"/>
</dbReference>
<dbReference type="Proteomes" id="UP000075714">
    <property type="component" value="Unassembled WGS sequence"/>
</dbReference>
<reference evidence="3" key="1">
    <citation type="journal article" date="2016" name="Nat. Commun.">
        <title>The Gonium pectorale genome demonstrates co-option of cell cycle regulation during the evolution of multicellularity.</title>
        <authorList>
            <person name="Hanschen E.R."/>
            <person name="Marriage T.N."/>
            <person name="Ferris P.J."/>
            <person name="Hamaji T."/>
            <person name="Toyoda A."/>
            <person name="Fujiyama A."/>
            <person name="Neme R."/>
            <person name="Noguchi H."/>
            <person name="Minakuchi Y."/>
            <person name="Suzuki M."/>
            <person name="Kawai-Toyooka H."/>
            <person name="Smith D.R."/>
            <person name="Sparks H."/>
            <person name="Anderson J."/>
            <person name="Bakaric R."/>
            <person name="Luria V."/>
            <person name="Karger A."/>
            <person name="Kirschner M.W."/>
            <person name="Durand P.M."/>
            <person name="Michod R.E."/>
            <person name="Nozaki H."/>
            <person name="Olson B.J."/>
        </authorList>
    </citation>
    <scope>NUCLEOTIDE SEQUENCE [LARGE SCALE GENOMIC DNA]</scope>
    <source>
        <strain evidence="3">NIES-2863</strain>
    </source>
</reference>
<name>A0A150FUD4_GONPE</name>
<dbReference type="STRING" id="33097.A0A150FUD4"/>
<protein>
    <submittedName>
        <fullName evidence="2">Uncharacterized protein</fullName>
    </submittedName>
</protein>
<dbReference type="PANTHER" id="PTHR35498">
    <property type="entry name" value="PROTEIN LOW PSII ACCUMULATION 1, CHLOROPLASTIC"/>
    <property type="match status" value="1"/>
</dbReference>
<feature type="region of interest" description="Disordered" evidence="1">
    <location>
        <begin position="193"/>
        <end position="212"/>
    </location>
</feature>
<gene>
    <name evidence="2" type="ORF">GPECTOR_636g744</name>
</gene>